<feature type="transmembrane region" description="Helical" evidence="2">
    <location>
        <begin position="12"/>
        <end position="36"/>
    </location>
</feature>
<feature type="transmembrane region" description="Helical" evidence="2">
    <location>
        <begin position="165"/>
        <end position="189"/>
    </location>
</feature>
<gene>
    <name evidence="4" type="ORF">CAPTEDRAFT_211343</name>
</gene>
<feature type="transmembrane region" description="Helical" evidence="2">
    <location>
        <begin position="137"/>
        <end position="159"/>
    </location>
</feature>
<dbReference type="GO" id="GO:0008028">
    <property type="term" value="F:monocarboxylic acid transmembrane transporter activity"/>
    <property type="evidence" value="ECO:0007669"/>
    <property type="project" value="TreeGrafter"/>
</dbReference>
<dbReference type="InterPro" id="IPR020846">
    <property type="entry name" value="MFS_dom"/>
</dbReference>
<proteinExistence type="predicted"/>
<dbReference type="AlphaFoldDB" id="R7TFH7"/>
<keyword evidence="2" id="KW-1133">Transmembrane helix</keyword>
<dbReference type="EMBL" id="KB310096">
    <property type="protein sequence ID" value="ELT92499.1"/>
    <property type="molecule type" value="Genomic_DNA"/>
</dbReference>
<dbReference type="HOGENOM" id="CLU_001265_59_1_1"/>
<feature type="transmembrane region" description="Helical" evidence="2">
    <location>
        <begin position="106"/>
        <end position="128"/>
    </location>
</feature>
<evidence type="ECO:0000259" key="3">
    <source>
        <dbReference type="PROSITE" id="PS50850"/>
    </source>
</evidence>
<dbReference type="InterPro" id="IPR036259">
    <property type="entry name" value="MFS_trans_sf"/>
</dbReference>
<accession>R7TFH7</accession>
<feature type="transmembrane region" description="Helical" evidence="2">
    <location>
        <begin position="244"/>
        <end position="265"/>
    </location>
</feature>
<dbReference type="EMBL" id="AMQN01013280">
    <property type="status" value="NOT_ANNOTATED_CDS"/>
    <property type="molecule type" value="Genomic_DNA"/>
</dbReference>
<feature type="transmembrane region" description="Helical" evidence="2">
    <location>
        <begin position="48"/>
        <end position="69"/>
    </location>
</feature>
<dbReference type="Gene3D" id="1.20.1250.20">
    <property type="entry name" value="MFS general substrate transporter like domains"/>
    <property type="match status" value="2"/>
</dbReference>
<reference evidence="6" key="1">
    <citation type="submission" date="2012-12" db="EMBL/GenBank/DDBJ databases">
        <authorList>
            <person name="Hellsten U."/>
            <person name="Grimwood J."/>
            <person name="Chapman J.A."/>
            <person name="Shapiro H."/>
            <person name="Aerts A."/>
            <person name="Otillar R.P."/>
            <person name="Terry A.Y."/>
            <person name="Boore J.L."/>
            <person name="Simakov O."/>
            <person name="Marletaz F."/>
            <person name="Cho S.-J."/>
            <person name="Edsinger-Gonzales E."/>
            <person name="Havlak P."/>
            <person name="Kuo D.-H."/>
            <person name="Larsson T."/>
            <person name="Lv J."/>
            <person name="Arendt D."/>
            <person name="Savage R."/>
            <person name="Osoegawa K."/>
            <person name="de Jong P."/>
            <person name="Lindberg D.R."/>
            <person name="Seaver E.C."/>
            <person name="Weisblat D.A."/>
            <person name="Putnam N.H."/>
            <person name="Grigoriev I.V."/>
            <person name="Rokhsar D.S."/>
        </authorList>
    </citation>
    <scope>NUCLEOTIDE SEQUENCE</scope>
    <source>
        <strain evidence="6">I ESC-2004</strain>
    </source>
</reference>
<dbReference type="OrthoDB" id="2213137at2759"/>
<name>R7TFH7_CAPTE</name>
<dbReference type="EnsemblMetazoa" id="CapteT211343">
    <property type="protein sequence ID" value="CapteP211343"/>
    <property type="gene ID" value="CapteG211343"/>
</dbReference>
<organism evidence="4">
    <name type="scientific">Capitella teleta</name>
    <name type="common">Polychaete worm</name>
    <dbReference type="NCBI Taxonomy" id="283909"/>
    <lineage>
        <taxon>Eukaryota</taxon>
        <taxon>Metazoa</taxon>
        <taxon>Spiralia</taxon>
        <taxon>Lophotrochozoa</taxon>
        <taxon>Annelida</taxon>
        <taxon>Polychaeta</taxon>
        <taxon>Sedentaria</taxon>
        <taxon>Scolecida</taxon>
        <taxon>Capitellidae</taxon>
        <taxon>Capitella</taxon>
    </lineage>
</organism>
<keyword evidence="2" id="KW-0812">Transmembrane</keyword>
<feature type="transmembrane region" description="Helical" evidence="2">
    <location>
        <begin position="402"/>
        <end position="428"/>
    </location>
</feature>
<feature type="transmembrane region" description="Helical" evidence="2">
    <location>
        <begin position="311"/>
        <end position="344"/>
    </location>
</feature>
<feature type="domain" description="Major facilitator superfamily (MFS) profile" evidence="3">
    <location>
        <begin position="15"/>
        <end position="426"/>
    </location>
</feature>
<evidence type="ECO:0000313" key="5">
    <source>
        <dbReference type="EnsemblMetazoa" id="CapteP211343"/>
    </source>
</evidence>
<sequence length="434" mass="46576">MISEDQSCASGKWLVVAAAFFLHLLHSMHIHLTAILLRDLSDAFELPLFVAGALAALRAGIMMFVGVLAAPVVDRFGCRRVAFGCLLICAFGTFVTAFVNDRYSLFLFYGVISAVGAGSIFIPTSVIVQQHFTTKRALAAGIASSGLSVGSLVSTPFIHQLSAFYGWRGAVIIVTGITVQMLVPAMLYFPVRTPPNRESLELSAVEDKKKESLLEHPSPPPPARESLCQKFISVFGLRLLSNRLLLLFLLAALPLECGIDVYIYLGISRAIDEGVKPVQASFVNSALGLSSFCGRILSGFVGSAKCINRSLYFAVVCIFAGVLVCLSVLAGSVFALHIAFTIAFGLFFGQQHSLYPTVLVDLVSTDGLPKAMGLVQVLKGISAFGCLPFSGWLYDLTGSFRMAFLVMGGVTILGGFIAATIAPVSWILKRRSQR</sequence>
<evidence type="ECO:0000313" key="4">
    <source>
        <dbReference type="EMBL" id="ELT92499.1"/>
    </source>
</evidence>
<dbReference type="GO" id="GO:0016020">
    <property type="term" value="C:membrane"/>
    <property type="evidence" value="ECO:0007669"/>
    <property type="project" value="UniProtKB-SubCell"/>
</dbReference>
<dbReference type="PANTHER" id="PTHR11360:SF260">
    <property type="entry name" value="MFS DOMAIN-CONTAINING PROTEIN"/>
    <property type="match status" value="1"/>
</dbReference>
<dbReference type="PROSITE" id="PS50850">
    <property type="entry name" value="MFS"/>
    <property type="match status" value="1"/>
</dbReference>
<keyword evidence="6" id="KW-1185">Reference proteome</keyword>
<evidence type="ECO:0000313" key="6">
    <source>
        <dbReference type="Proteomes" id="UP000014760"/>
    </source>
</evidence>
<comment type="subcellular location">
    <subcellularLocation>
        <location evidence="1">Membrane</location>
        <topology evidence="1">Multi-pass membrane protein</topology>
    </subcellularLocation>
</comment>
<evidence type="ECO:0000256" key="1">
    <source>
        <dbReference type="ARBA" id="ARBA00004141"/>
    </source>
</evidence>
<feature type="transmembrane region" description="Helical" evidence="2">
    <location>
        <begin position="81"/>
        <end position="100"/>
    </location>
</feature>
<reference evidence="5" key="3">
    <citation type="submission" date="2015-06" db="UniProtKB">
        <authorList>
            <consortium name="EnsemblMetazoa"/>
        </authorList>
    </citation>
    <scope>IDENTIFICATION</scope>
</reference>
<dbReference type="Proteomes" id="UP000014760">
    <property type="component" value="Unassembled WGS sequence"/>
</dbReference>
<dbReference type="OMA" id="DTHGPRI"/>
<evidence type="ECO:0000256" key="2">
    <source>
        <dbReference type="SAM" id="Phobius"/>
    </source>
</evidence>
<dbReference type="SUPFAM" id="SSF103473">
    <property type="entry name" value="MFS general substrate transporter"/>
    <property type="match status" value="1"/>
</dbReference>
<feature type="transmembrane region" description="Helical" evidence="2">
    <location>
        <begin position="285"/>
        <end position="304"/>
    </location>
</feature>
<protein>
    <recommendedName>
        <fullName evidence="3">Major facilitator superfamily (MFS) profile domain-containing protein</fullName>
    </recommendedName>
</protein>
<dbReference type="InterPro" id="IPR011701">
    <property type="entry name" value="MFS"/>
</dbReference>
<dbReference type="InterPro" id="IPR050327">
    <property type="entry name" value="Proton-linked_MCT"/>
</dbReference>
<reference evidence="4 6" key="2">
    <citation type="journal article" date="2013" name="Nature">
        <title>Insights into bilaterian evolution from three spiralian genomes.</title>
        <authorList>
            <person name="Simakov O."/>
            <person name="Marletaz F."/>
            <person name="Cho S.J."/>
            <person name="Edsinger-Gonzales E."/>
            <person name="Havlak P."/>
            <person name="Hellsten U."/>
            <person name="Kuo D.H."/>
            <person name="Larsson T."/>
            <person name="Lv J."/>
            <person name="Arendt D."/>
            <person name="Savage R."/>
            <person name="Osoegawa K."/>
            <person name="de Jong P."/>
            <person name="Grimwood J."/>
            <person name="Chapman J.A."/>
            <person name="Shapiro H."/>
            <person name="Aerts A."/>
            <person name="Otillar R.P."/>
            <person name="Terry A.Y."/>
            <person name="Boore J.L."/>
            <person name="Grigoriev I.V."/>
            <person name="Lindberg D.R."/>
            <person name="Seaver E.C."/>
            <person name="Weisblat D.A."/>
            <person name="Putnam N.H."/>
            <person name="Rokhsar D.S."/>
        </authorList>
    </citation>
    <scope>NUCLEOTIDE SEQUENCE</scope>
    <source>
        <strain evidence="4 6">I ESC-2004</strain>
    </source>
</reference>
<keyword evidence="2" id="KW-0472">Membrane</keyword>
<dbReference type="PANTHER" id="PTHR11360">
    <property type="entry name" value="MONOCARBOXYLATE TRANSPORTER"/>
    <property type="match status" value="1"/>
</dbReference>
<dbReference type="Pfam" id="PF07690">
    <property type="entry name" value="MFS_1"/>
    <property type="match status" value="1"/>
</dbReference>